<dbReference type="PANTHER" id="PTHR31131">
    <property type="entry name" value="CHROMOSOME 1, WHOLE GENOME SHOTGUN SEQUENCE"/>
    <property type="match status" value="1"/>
</dbReference>
<reference evidence="3 4" key="1">
    <citation type="journal article" date="2024" name="Science">
        <title>Giant polyketide synthase enzymes in the biosynthesis of giant marine polyether toxins.</title>
        <authorList>
            <person name="Fallon T.R."/>
            <person name="Shende V.V."/>
            <person name="Wierzbicki I.H."/>
            <person name="Pendleton A.L."/>
            <person name="Watervoot N.F."/>
            <person name="Auber R.P."/>
            <person name="Gonzalez D.J."/>
            <person name="Wisecaver J.H."/>
            <person name="Moore B.S."/>
        </authorList>
    </citation>
    <scope>NUCLEOTIDE SEQUENCE [LARGE SCALE GENOMIC DNA]</scope>
    <source>
        <strain evidence="3 4">12B1</strain>
    </source>
</reference>
<dbReference type="Proteomes" id="UP001515480">
    <property type="component" value="Unassembled WGS sequence"/>
</dbReference>
<dbReference type="SUPFAM" id="SSF55021">
    <property type="entry name" value="ACT-like"/>
    <property type="match status" value="2"/>
</dbReference>
<dbReference type="InterPro" id="IPR045865">
    <property type="entry name" value="ACT-like_dom_sf"/>
</dbReference>
<evidence type="ECO:0000313" key="3">
    <source>
        <dbReference type="EMBL" id="KAL1528900.1"/>
    </source>
</evidence>
<gene>
    <name evidence="3" type="ORF">AB1Y20_010222</name>
</gene>
<dbReference type="EMBL" id="JBGBPQ010000002">
    <property type="protein sequence ID" value="KAL1528900.1"/>
    <property type="molecule type" value="Genomic_DNA"/>
</dbReference>
<dbReference type="PANTHER" id="PTHR31131:SF6">
    <property type="entry name" value="CASTOR ACT DOMAIN-CONTAINING PROTEIN"/>
    <property type="match status" value="1"/>
</dbReference>
<dbReference type="Gene3D" id="3.30.2130.10">
    <property type="entry name" value="VC0802-like"/>
    <property type="match status" value="2"/>
</dbReference>
<dbReference type="InterPro" id="IPR051719">
    <property type="entry name" value="CASTOR_mTORC1"/>
</dbReference>
<feature type="domain" description="CASTOR ACT" evidence="2">
    <location>
        <begin position="76"/>
        <end position="130"/>
    </location>
</feature>
<evidence type="ECO:0000313" key="4">
    <source>
        <dbReference type="Proteomes" id="UP001515480"/>
    </source>
</evidence>
<organism evidence="3 4">
    <name type="scientific">Prymnesium parvum</name>
    <name type="common">Toxic golden alga</name>
    <dbReference type="NCBI Taxonomy" id="97485"/>
    <lineage>
        <taxon>Eukaryota</taxon>
        <taxon>Haptista</taxon>
        <taxon>Haptophyta</taxon>
        <taxon>Prymnesiophyceae</taxon>
        <taxon>Prymnesiales</taxon>
        <taxon>Prymnesiaceae</taxon>
        <taxon>Prymnesium</taxon>
    </lineage>
</organism>
<sequence length="359" mass="38486">MSLSVEPVDTCSDVRIATLHVDDVEPAMYGLLRLLFFDRTDERRFVSVTCTQRMITLVADQARLALVPGLEVDSTEWAVLRVDGVLDVVGAIASLTSPLAAAGIPVFHLSTYDSELVLVPRAHLEEALHCFSGGAAAAADDEERPPSPEGGGRRSFALKILAEHRMTILRLEKQFEPWHLHALLRLLFFPEPDDPEPSVVNLTWSPDNELSILAGVSPWWMEHCQTSPEGLSGIHQEEMVPISLVAPLNATGVVAAMATVLAGCQISILGCSTLLGGGLATDFTLVPLSKLAEATLAFEAAGFSVSKNLEEGGVESTQLNGESQSSGQEDDNSPLRGEPDLSSPALRSELEDNSPSRGE</sequence>
<feature type="region of interest" description="Disordered" evidence="1">
    <location>
        <begin position="312"/>
        <end position="359"/>
    </location>
</feature>
<accession>A0AB34K3T0</accession>
<comment type="caution">
    <text evidence="3">The sequence shown here is derived from an EMBL/GenBank/DDBJ whole genome shotgun (WGS) entry which is preliminary data.</text>
</comment>
<evidence type="ECO:0000256" key="1">
    <source>
        <dbReference type="SAM" id="MobiDB-lite"/>
    </source>
</evidence>
<name>A0AB34K3T0_PRYPA</name>
<protein>
    <recommendedName>
        <fullName evidence="2">CASTOR ACT domain-containing protein</fullName>
    </recommendedName>
</protein>
<dbReference type="InterPro" id="IPR027795">
    <property type="entry name" value="CASTOR_ACT_dom"/>
</dbReference>
<keyword evidence="4" id="KW-1185">Reference proteome</keyword>
<dbReference type="AlphaFoldDB" id="A0AB34K3T0"/>
<evidence type="ECO:0000259" key="2">
    <source>
        <dbReference type="Pfam" id="PF13840"/>
    </source>
</evidence>
<proteinExistence type="predicted"/>
<dbReference type="Pfam" id="PF13840">
    <property type="entry name" value="ACT_7"/>
    <property type="match status" value="1"/>
</dbReference>
<feature type="compositionally biased region" description="Polar residues" evidence="1">
    <location>
        <begin position="315"/>
        <end position="327"/>
    </location>
</feature>